<evidence type="ECO:0000313" key="1">
    <source>
        <dbReference type="EMBL" id="KAJ7204760.1"/>
    </source>
</evidence>
<dbReference type="AlphaFoldDB" id="A0AAD6Y863"/>
<dbReference type="Gene3D" id="3.40.50.300">
    <property type="entry name" value="P-loop containing nucleotide triphosphate hydrolases"/>
    <property type="match status" value="1"/>
</dbReference>
<gene>
    <name evidence="1" type="ORF">GGX14DRAFT_646173</name>
</gene>
<sequence>MNVFAAESTAPEPARCTVSLNDLTLFEFADFQALVTGESLAVLGSLPTNLEPLVASKATESWECEGRLVPVAIELAHQKIIGTSASCKVKTAIVNAIGNPNVCSRGHLFAIFRLLKHYKVSQPSMVPLCTEHIGKCSSVTAASTETIMLVTSKSDPSALNPLKRRRTSEANHAPLHHISPTESQIRALHDASQQVQPDVGYYSDPDQWAQLPFPFVYENLPKDRFELHASFDNSFNTFNWMGREVFTCLVDAVARLSTDGTKPSAAFLGGPMGVGKSHLLATLTLYLRRQGKVVVYVPHCGDLLQQPVAYMAAALLCAFSGPSVEDARRRSEIRTLNNSRAIEIWCARQTAQGVCFHFVVDQLNGLLEDDLPHRKTGMTTTAQCTSVKAFLVSLYGQTICIRSSSANDQYGYGPLGRGQREQILDFSQRLSEAEVRSWMKHYELQLPKFEPEELEWFNDYAGGVFLFYPPLLQHSGTMFSDAWPAIHDSPIFLTTRENVQEFAAGILTRDNKNARQNYLAGVKAFVTGTATRDILERLIDHRYCFVDGGRGRVTCGLVRRELIVLLESHDRNTALSTEWLDDGLSQAITCPPALEFLVEKSIIATMLSGVTAPGLIRWPAVDKYLLPAGRALPHHLPSSLLSENGCVKRLLIVPEISNFKGIDCLFIELDNIAKKARLIPIQITLAEEHKDSAALFYAHWRKWSAWLDGYEISTAFLWIVDGLKPGTIHHTRYDTPAFERRMRTASRAICSYTEYFVHLQDVAPRVWEGIENARRWRDVEMVMDIC</sequence>
<evidence type="ECO:0000313" key="2">
    <source>
        <dbReference type="Proteomes" id="UP001219525"/>
    </source>
</evidence>
<dbReference type="Proteomes" id="UP001219525">
    <property type="component" value="Unassembled WGS sequence"/>
</dbReference>
<proteinExistence type="predicted"/>
<name>A0AAD6Y863_9AGAR</name>
<accession>A0AAD6Y863</accession>
<reference evidence="1" key="1">
    <citation type="submission" date="2023-03" db="EMBL/GenBank/DDBJ databases">
        <title>Massive genome expansion in bonnet fungi (Mycena s.s.) driven by repeated elements and novel gene families across ecological guilds.</title>
        <authorList>
            <consortium name="Lawrence Berkeley National Laboratory"/>
            <person name="Harder C.B."/>
            <person name="Miyauchi S."/>
            <person name="Viragh M."/>
            <person name="Kuo A."/>
            <person name="Thoen E."/>
            <person name="Andreopoulos B."/>
            <person name="Lu D."/>
            <person name="Skrede I."/>
            <person name="Drula E."/>
            <person name="Henrissat B."/>
            <person name="Morin E."/>
            <person name="Kohler A."/>
            <person name="Barry K."/>
            <person name="LaButti K."/>
            <person name="Morin E."/>
            <person name="Salamov A."/>
            <person name="Lipzen A."/>
            <person name="Mereny Z."/>
            <person name="Hegedus B."/>
            <person name="Baldrian P."/>
            <person name="Stursova M."/>
            <person name="Weitz H."/>
            <person name="Taylor A."/>
            <person name="Grigoriev I.V."/>
            <person name="Nagy L.G."/>
            <person name="Martin F."/>
            <person name="Kauserud H."/>
        </authorList>
    </citation>
    <scope>NUCLEOTIDE SEQUENCE</scope>
    <source>
        <strain evidence="1">9144</strain>
    </source>
</reference>
<comment type="caution">
    <text evidence="1">The sequence shown here is derived from an EMBL/GenBank/DDBJ whole genome shotgun (WGS) entry which is preliminary data.</text>
</comment>
<protein>
    <submittedName>
        <fullName evidence="1">Uncharacterized protein</fullName>
    </submittedName>
</protein>
<dbReference type="EMBL" id="JARJCW010000046">
    <property type="protein sequence ID" value="KAJ7204760.1"/>
    <property type="molecule type" value="Genomic_DNA"/>
</dbReference>
<dbReference type="InterPro" id="IPR027417">
    <property type="entry name" value="P-loop_NTPase"/>
</dbReference>
<keyword evidence="2" id="KW-1185">Reference proteome</keyword>
<organism evidence="1 2">
    <name type="scientific">Mycena pura</name>
    <dbReference type="NCBI Taxonomy" id="153505"/>
    <lineage>
        <taxon>Eukaryota</taxon>
        <taxon>Fungi</taxon>
        <taxon>Dikarya</taxon>
        <taxon>Basidiomycota</taxon>
        <taxon>Agaricomycotina</taxon>
        <taxon>Agaricomycetes</taxon>
        <taxon>Agaricomycetidae</taxon>
        <taxon>Agaricales</taxon>
        <taxon>Marasmiineae</taxon>
        <taxon>Mycenaceae</taxon>
        <taxon>Mycena</taxon>
    </lineage>
</organism>
<dbReference type="SUPFAM" id="SSF52540">
    <property type="entry name" value="P-loop containing nucleoside triphosphate hydrolases"/>
    <property type="match status" value="1"/>
</dbReference>